<sequence length="74" mass="8175">MADLGHSFADNKIFIEELEKAVPHFYQQVGQRLGAWVAPPPKLRRRVPVEGNSDADAGDVEARQGDTEGWEAAE</sequence>
<dbReference type="EMBL" id="JASCQO010000055">
    <property type="protein sequence ID" value="MDI5936367.1"/>
    <property type="molecule type" value="Genomic_DNA"/>
</dbReference>
<evidence type="ECO:0000313" key="2">
    <source>
        <dbReference type="EMBL" id="MDI5936367.1"/>
    </source>
</evidence>
<accession>A0ABT6VQV1</accession>
<feature type="region of interest" description="Disordered" evidence="1">
    <location>
        <begin position="45"/>
        <end position="74"/>
    </location>
</feature>
<dbReference type="Proteomes" id="UP001244242">
    <property type="component" value="Unassembled WGS sequence"/>
</dbReference>
<dbReference type="RefSeq" id="WP_282723776.1">
    <property type="nucleotide sequence ID" value="NZ_JASCQO010000055.1"/>
</dbReference>
<reference evidence="2 3" key="1">
    <citation type="submission" date="2023-04" db="EMBL/GenBank/DDBJ databases">
        <title>Halomonas strains isolated from rhizosphere soil.</title>
        <authorList>
            <person name="Xu L."/>
            <person name="Sun J.-Q."/>
        </authorList>
    </citation>
    <scope>NUCLEOTIDE SEQUENCE [LARGE SCALE GENOMIC DNA]</scope>
    <source>
        <strain evidence="2 3">LN1S58</strain>
    </source>
</reference>
<protein>
    <submittedName>
        <fullName evidence="2">Uncharacterized protein</fullName>
    </submittedName>
</protein>
<evidence type="ECO:0000313" key="3">
    <source>
        <dbReference type="Proteomes" id="UP001244242"/>
    </source>
</evidence>
<gene>
    <name evidence="2" type="ORF">QLQ84_21470</name>
</gene>
<evidence type="ECO:0000256" key="1">
    <source>
        <dbReference type="SAM" id="MobiDB-lite"/>
    </source>
</evidence>
<comment type="caution">
    <text evidence="2">The sequence shown here is derived from an EMBL/GenBank/DDBJ whole genome shotgun (WGS) entry which is preliminary data.</text>
</comment>
<keyword evidence="3" id="KW-1185">Reference proteome</keyword>
<proteinExistence type="predicted"/>
<name>A0ABT6VQV1_9GAMM</name>
<organism evidence="2 3">
    <name type="scientific">Halomonas kalidii</name>
    <dbReference type="NCBI Taxonomy" id="3043293"/>
    <lineage>
        <taxon>Bacteria</taxon>
        <taxon>Pseudomonadati</taxon>
        <taxon>Pseudomonadota</taxon>
        <taxon>Gammaproteobacteria</taxon>
        <taxon>Oceanospirillales</taxon>
        <taxon>Halomonadaceae</taxon>
        <taxon>Halomonas</taxon>
    </lineage>
</organism>